<evidence type="ECO:0000256" key="2">
    <source>
        <dbReference type="ARBA" id="ARBA00023054"/>
    </source>
</evidence>
<dbReference type="PANTHER" id="PTHR14559:SF3">
    <property type="entry name" value="CASPASE RECRUITMENT DOMAIN-CONTAINING PROTEIN 9"/>
    <property type="match status" value="1"/>
</dbReference>
<dbReference type="GO" id="GO:0005737">
    <property type="term" value="C:cytoplasm"/>
    <property type="evidence" value="ECO:0007669"/>
    <property type="project" value="TreeGrafter"/>
</dbReference>
<dbReference type="GO" id="GO:0042981">
    <property type="term" value="P:regulation of apoptotic process"/>
    <property type="evidence" value="ECO:0007669"/>
    <property type="project" value="InterPro"/>
</dbReference>
<evidence type="ECO:0000259" key="5">
    <source>
        <dbReference type="PROSITE" id="PS50209"/>
    </source>
</evidence>
<feature type="domain" description="CARD" evidence="5">
    <location>
        <begin position="5"/>
        <end position="97"/>
    </location>
</feature>
<name>A0A0P7UDE5_SCLFO</name>
<feature type="coiled-coil region" evidence="3">
    <location>
        <begin position="115"/>
        <end position="142"/>
    </location>
</feature>
<dbReference type="PROSITE" id="PS50209">
    <property type="entry name" value="CARD"/>
    <property type="match status" value="1"/>
</dbReference>
<dbReference type="InterPro" id="IPR001315">
    <property type="entry name" value="CARD"/>
</dbReference>
<keyword evidence="1" id="KW-0597">Phosphoprotein</keyword>
<dbReference type="GO" id="GO:0043123">
    <property type="term" value="P:positive regulation of canonical NF-kappaB signal transduction"/>
    <property type="evidence" value="ECO:0007669"/>
    <property type="project" value="TreeGrafter"/>
</dbReference>
<evidence type="ECO:0000256" key="4">
    <source>
        <dbReference type="SAM" id="MobiDB-lite"/>
    </source>
</evidence>
<dbReference type="STRING" id="113540.ENSSFOP00015020279"/>
<dbReference type="InterPro" id="IPR011029">
    <property type="entry name" value="DEATH-like_dom_sf"/>
</dbReference>
<gene>
    <name evidence="6" type="ORF">Z043_123566</name>
</gene>
<comment type="caution">
    <text evidence="6">The sequence shown here is derived from an EMBL/GenBank/DDBJ whole genome shotgun (WGS) entry which is preliminary data.</text>
</comment>
<proteinExistence type="predicted"/>
<feature type="region of interest" description="Disordered" evidence="4">
    <location>
        <begin position="519"/>
        <end position="543"/>
    </location>
</feature>
<dbReference type="Pfam" id="PF00619">
    <property type="entry name" value="CARD"/>
    <property type="match status" value="1"/>
</dbReference>
<evidence type="ECO:0000256" key="1">
    <source>
        <dbReference type="ARBA" id="ARBA00022553"/>
    </source>
</evidence>
<evidence type="ECO:0000313" key="6">
    <source>
        <dbReference type="EMBL" id="KPP58592.1"/>
    </source>
</evidence>
<feature type="coiled-coil region" evidence="3">
    <location>
        <begin position="311"/>
        <end position="401"/>
    </location>
</feature>
<dbReference type="GO" id="GO:0050700">
    <property type="term" value="F:CARD domain binding"/>
    <property type="evidence" value="ECO:0007669"/>
    <property type="project" value="TreeGrafter"/>
</dbReference>
<keyword evidence="2 3" id="KW-0175">Coiled coil</keyword>
<dbReference type="PANTHER" id="PTHR14559">
    <property type="entry name" value="CASPASE RECRUITMENT DOMAIN FAMILY"/>
    <property type="match status" value="1"/>
</dbReference>
<accession>A0A0P7UDE5</accession>
<feature type="region of interest" description="Disordered" evidence="4">
    <location>
        <begin position="450"/>
        <end position="473"/>
    </location>
</feature>
<feature type="compositionally biased region" description="Low complexity" evidence="4">
    <location>
        <begin position="460"/>
        <end position="469"/>
    </location>
</feature>
<dbReference type="Proteomes" id="UP000034805">
    <property type="component" value="Unassembled WGS sequence"/>
</dbReference>
<evidence type="ECO:0000313" key="7">
    <source>
        <dbReference type="Proteomes" id="UP000034805"/>
    </source>
</evidence>
<protein>
    <submittedName>
        <fullName evidence="6">Caspase recruitment domain-containing protein 9-like</fullName>
    </submittedName>
</protein>
<dbReference type="EMBL" id="JARO02013655">
    <property type="protein sequence ID" value="KPP58592.1"/>
    <property type="molecule type" value="Genomic_DNA"/>
</dbReference>
<evidence type="ECO:0000256" key="3">
    <source>
        <dbReference type="SAM" id="Coils"/>
    </source>
</evidence>
<dbReference type="AlphaFoldDB" id="A0A0P7UDE5"/>
<dbReference type="FunFam" id="1.10.533.10:FF:000003">
    <property type="entry name" value="Caspase recruitment domain family, member 11"/>
    <property type="match status" value="1"/>
</dbReference>
<reference evidence="6 7" key="1">
    <citation type="submission" date="2015-08" db="EMBL/GenBank/DDBJ databases">
        <title>The genome of the Asian arowana (Scleropages formosus).</title>
        <authorList>
            <person name="Tan M.H."/>
            <person name="Gan H.M."/>
            <person name="Croft L.J."/>
            <person name="Austin C.M."/>
        </authorList>
    </citation>
    <scope>NUCLEOTIDE SEQUENCE [LARGE SCALE GENOMIC DNA]</scope>
    <source>
        <strain evidence="6">Aro1</strain>
    </source>
</reference>
<organism evidence="6 7">
    <name type="scientific">Scleropages formosus</name>
    <name type="common">Asian bonytongue</name>
    <name type="synonym">Osteoglossum formosum</name>
    <dbReference type="NCBI Taxonomy" id="113540"/>
    <lineage>
        <taxon>Eukaryota</taxon>
        <taxon>Metazoa</taxon>
        <taxon>Chordata</taxon>
        <taxon>Craniata</taxon>
        <taxon>Vertebrata</taxon>
        <taxon>Euteleostomi</taxon>
        <taxon>Actinopterygii</taxon>
        <taxon>Neopterygii</taxon>
        <taxon>Teleostei</taxon>
        <taxon>Osteoglossocephala</taxon>
        <taxon>Osteoglossomorpha</taxon>
        <taxon>Osteoglossiformes</taxon>
        <taxon>Osteoglossidae</taxon>
        <taxon>Scleropages</taxon>
    </lineage>
</organism>
<dbReference type="Gene3D" id="1.10.533.10">
    <property type="entry name" value="Death Domain, Fas"/>
    <property type="match status" value="1"/>
</dbReference>
<sequence length="543" mass="63980">MSSAEDEECWVQLEDYRLLLIKSIEPSRITPYLRQCKVLSGDDEEQIFNDPNLVIRRRKVGVLLDILQRTGRKGYVAFLESLELDYPQVYRKITGKEPARAFSILVDTAGESGLMQFLMSEVTRLQKALEEERRHRQEVSARLVAQEDTIRQQQVRESELRKQQERVCRMREERDRLVEETRYLKDENYNLLREVTRMSEGKNSALMSNRDLQLEIERLKHSLMNAESDSKIQRRHTKTLKNAMEKQPSQDLVLQVERQNDLLTAQVHELESALQPDQEKVNDQTLEHYKHKMQAQNQKLVNNMYILRKQLRNTEDLRDKYLDEKDLLELQCSILQKDAKVYRSRMEDVLKQLDEVIAERDKAICTREAYHLENSRNLQEKDQYRKQIQELGERCDELQVQLFRTQGEVISLETKLRRFTHPCSPIAASDFEDCSVQSWLELKSQTSEEEFKDRSSQVTSEEPSSLTSEEYSECLNSQGDSLLPLQQGIRVTGDQLPNRRPRTRFHFYYRRKYALRSKITSKEHPQLHLDNTSGSDNTDTDGM</sequence>
<dbReference type="SUPFAM" id="SSF47986">
    <property type="entry name" value="DEATH domain"/>
    <property type="match status" value="1"/>
</dbReference>